<dbReference type="Proteomes" id="UP000663880">
    <property type="component" value="Unassembled WGS sequence"/>
</dbReference>
<name>A0A821RJR0_9NEOP</name>
<accession>A0A821RJR0</accession>
<reference evidence="2" key="1">
    <citation type="submission" date="2021-02" db="EMBL/GenBank/DDBJ databases">
        <authorList>
            <person name="Steward A R."/>
        </authorList>
    </citation>
    <scope>NUCLEOTIDE SEQUENCE</scope>
</reference>
<evidence type="ECO:0000313" key="2">
    <source>
        <dbReference type="EMBL" id="CAF4842693.1"/>
    </source>
</evidence>
<feature type="signal peptide" evidence="1">
    <location>
        <begin position="1"/>
        <end position="16"/>
    </location>
</feature>
<keyword evidence="1" id="KW-0732">Signal</keyword>
<sequence length="246" mass="27787">MASLVVLFIIFGFVSCSENRRDTVLDHINNGIKIAKDFLGSESVAMKVADFVVRAFQTNQKQTHFSGPGSSFSSEESREKYQNDVNEAPQLMSPWRHLIKLFGLQTNQISAVAVNALIFVAQMITTFLSGPKQPSRQRSNDLSSYILEKNSKHLQDLIAAAKNESLSDSLEDLMNEPQEDISCIKLLFCKITPYVSKMQQSVFGKEVPKNELRGSAVFYRHLPSQDEIEAKSDICEQRYKECDLHE</sequence>
<keyword evidence="3" id="KW-1185">Reference proteome</keyword>
<evidence type="ECO:0000256" key="1">
    <source>
        <dbReference type="SAM" id="SignalP"/>
    </source>
</evidence>
<protein>
    <submittedName>
        <fullName evidence="2">Uncharacterized protein</fullName>
    </submittedName>
</protein>
<feature type="chain" id="PRO_5032721575" evidence="1">
    <location>
        <begin position="17"/>
        <end position="246"/>
    </location>
</feature>
<proteinExistence type="predicted"/>
<evidence type="ECO:0000313" key="3">
    <source>
        <dbReference type="Proteomes" id="UP000663880"/>
    </source>
</evidence>
<comment type="caution">
    <text evidence="2">The sequence shown here is derived from an EMBL/GenBank/DDBJ whole genome shotgun (WGS) entry which is preliminary data.</text>
</comment>
<organism evidence="2 3">
    <name type="scientific">Pieris macdunnoughi</name>
    <dbReference type="NCBI Taxonomy" id="345717"/>
    <lineage>
        <taxon>Eukaryota</taxon>
        <taxon>Metazoa</taxon>
        <taxon>Ecdysozoa</taxon>
        <taxon>Arthropoda</taxon>
        <taxon>Hexapoda</taxon>
        <taxon>Insecta</taxon>
        <taxon>Pterygota</taxon>
        <taxon>Neoptera</taxon>
        <taxon>Endopterygota</taxon>
        <taxon>Lepidoptera</taxon>
        <taxon>Glossata</taxon>
        <taxon>Ditrysia</taxon>
        <taxon>Papilionoidea</taxon>
        <taxon>Pieridae</taxon>
        <taxon>Pierinae</taxon>
        <taxon>Pieris</taxon>
    </lineage>
</organism>
<dbReference type="EMBL" id="CAJOBZ010000013">
    <property type="protein sequence ID" value="CAF4842693.1"/>
    <property type="molecule type" value="Genomic_DNA"/>
</dbReference>
<dbReference type="OrthoDB" id="6575720at2759"/>
<dbReference type="AlphaFoldDB" id="A0A821RJR0"/>
<gene>
    <name evidence="2" type="ORF">PMACD_LOCUS6329</name>
</gene>